<name>A0A1M6I1B1_9FLAO</name>
<evidence type="ECO:0000313" key="3">
    <source>
        <dbReference type="Proteomes" id="UP000184432"/>
    </source>
</evidence>
<feature type="transmembrane region" description="Helical" evidence="1">
    <location>
        <begin position="61"/>
        <end position="79"/>
    </location>
</feature>
<keyword evidence="1" id="KW-1133">Transmembrane helix</keyword>
<dbReference type="RefSeq" id="WP_073317815.1">
    <property type="nucleotide sequence ID" value="NZ_FQYP01000007.1"/>
</dbReference>
<keyword evidence="1" id="KW-0472">Membrane</keyword>
<dbReference type="EMBL" id="FQYP01000007">
    <property type="protein sequence ID" value="SHJ28256.1"/>
    <property type="molecule type" value="Genomic_DNA"/>
</dbReference>
<protein>
    <submittedName>
        <fullName evidence="2">Uncharacterized protein</fullName>
    </submittedName>
</protein>
<gene>
    <name evidence="2" type="ORF">SAMN04488508_10753</name>
</gene>
<dbReference type="Proteomes" id="UP000184432">
    <property type="component" value="Unassembled WGS sequence"/>
</dbReference>
<keyword evidence="3" id="KW-1185">Reference proteome</keyword>
<proteinExistence type="predicted"/>
<evidence type="ECO:0000256" key="1">
    <source>
        <dbReference type="SAM" id="Phobius"/>
    </source>
</evidence>
<dbReference type="OrthoDB" id="1448779at2"/>
<reference evidence="3" key="1">
    <citation type="submission" date="2016-11" db="EMBL/GenBank/DDBJ databases">
        <authorList>
            <person name="Varghese N."/>
            <person name="Submissions S."/>
        </authorList>
    </citation>
    <scope>NUCLEOTIDE SEQUENCE [LARGE SCALE GENOMIC DNA]</scope>
    <source>
        <strain evidence="3">DSM 22623</strain>
    </source>
</reference>
<dbReference type="STRING" id="570521.SAMN04488508_10753"/>
<dbReference type="AlphaFoldDB" id="A0A1M6I1B1"/>
<organism evidence="2 3">
    <name type="scientific">Aquimarina spongiae</name>
    <dbReference type="NCBI Taxonomy" id="570521"/>
    <lineage>
        <taxon>Bacteria</taxon>
        <taxon>Pseudomonadati</taxon>
        <taxon>Bacteroidota</taxon>
        <taxon>Flavobacteriia</taxon>
        <taxon>Flavobacteriales</taxon>
        <taxon>Flavobacteriaceae</taxon>
        <taxon>Aquimarina</taxon>
    </lineage>
</organism>
<sequence>MTEETKKEESKKHNGLHWQTEADSELNSSEWIGAILRYFWHLRRKKFDTIYNPKQLKKNAIIGWLFKMTILLTMIYIGYRYMSSI</sequence>
<keyword evidence="1" id="KW-0812">Transmembrane</keyword>
<accession>A0A1M6I1B1</accession>
<evidence type="ECO:0000313" key="2">
    <source>
        <dbReference type="EMBL" id="SHJ28256.1"/>
    </source>
</evidence>